<dbReference type="KEGG" id="mxa:MXAN_1210"/>
<evidence type="ECO:0000313" key="6">
    <source>
        <dbReference type="Proteomes" id="UP000002402"/>
    </source>
</evidence>
<evidence type="ECO:0000256" key="4">
    <source>
        <dbReference type="ARBA" id="ARBA00023163"/>
    </source>
</evidence>
<keyword evidence="1" id="KW-0805">Transcription regulation</keyword>
<dbReference type="EnsemblBacteria" id="ABF88674">
    <property type="protein sequence ID" value="ABF88674"/>
    <property type="gene ID" value="MXAN_1210"/>
</dbReference>
<proteinExistence type="predicted"/>
<dbReference type="EMBL" id="CP000113">
    <property type="protein sequence ID" value="ABF88674.1"/>
    <property type="molecule type" value="Genomic_DNA"/>
</dbReference>
<keyword evidence="3" id="KW-0238">DNA-binding</keyword>
<gene>
    <name evidence="5" type="ordered locus">MXAN_1210</name>
</gene>
<name>Q1DD04_MYXXD</name>
<reference evidence="5 6" key="1">
    <citation type="journal article" date="2006" name="Proc. Natl. Acad. Sci. U.S.A.">
        <title>Evolution of sensory complexity recorded in a myxobacterial genome.</title>
        <authorList>
            <person name="Goldman B.S."/>
            <person name="Nierman W.C."/>
            <person name="Kaiser D."/>
            <person name="Slater S.C."/>
            <person name="Durkin A.S."/>
            <person name="Eisen J.A."/>
            <person name="Ronning C.M."/>
            <person name="Barbazuk W.B."/>
            <person name="Blanchard M."/>
            <person name="Field C."/>
            <person name="Halling C."/>
            <person name="Hinkle G."/>
            <person name="Iartchuk O."/>
            <person name="Kim H.S."/>
            <person name="Mackenzie C."/>
            <person name="Madupu R."/>
            <person name="Miller N."/>
            <person name="Shvartsbeyn A."/>
            <person name="Sullivan S.A."/>
            <person name="Vaudin M."/>
            <person name="Wiegand R."/>
            <person name="Kaplan H.B."/>
        </authorList>
    </citation>
    <scope>NUCLEOTIDE SEQUENCE [LARGE SCALE GENOMIC DNA]</scope>
    <source>
        <strain evidence="6">DK1622</strain>
    </source>
</reference>
<organism evidence="5 6">
    <name type="scientific">Myxococcus xanthus (strain DK1622)</name>
    <dbReference type="NCBI Taxonomy" id="246197"/>
    <lineage>
        <taxon>Bacteria</taxon>
        <taxon>Pseudomonadati</taxon>
        <taxon>Myxococcota</taxon>
        <taxon>Myxococcia</taxon>
        <taxon>Myxococcales</taxon>
        <taxon>Cystobacterineae</taxon>
        <taxon>Myxococcaceae</taxon>
        <taxon>Myxococcus</taxon>
    </lineage>
</organism>
<dbReference type="InterPro" id="IPR036388">
    <property type="entry name" value="WH-like_DNA-bd_sf"/>
</dbReference>
<sequence length="353" mass="39142">MMTGVDALSCLRKSHASTRDMPTRLRRCLSSVREPLTKSTRIYAGNDCVPMERRRAAQPRERRGAVAETVCESSVVGMRHASVGAMSHAAICRRGSAKKHVSHSEYGLRAARQSELVSRILAARASGNAVLERRLSAELLDSVRPLIRCIVGALLPIAGSLSPDDLAQVAAMAMLRAVSKYDATRGRQSFGQVAYFRARAACEQYARLHGTDVHLSDGEHKRRTVRSIRSNERNVVRVHRMDIPSHFSDGASADDSWVDELESALREMSCLDADEETPEAKLLAAERRALVFDAVRRLAPEQRELVSRVFGINRPAQSVRSVAEAWKAPKSRIDRMLARALAELREALVRQDL</sequence>
<dbReference type="GO" id="GO:0003677">
    <property type="term" value="F:DNA binding"/>
    <property type="evidence" value="ECO:0007669"/>
    <property type="project" value="UniProtKB-KW"/>
</dbReference>
<dbReference type="HOGENOM" id="CLU_784883_0_0_7"/>
<dbReference type="SUPFAM" id="SSF88946">
    <property type="entry name" value="Sigma2 domain of RNA polymerase sigma factors"/>
    <property type="match status" value="1"/>
</dbReference>
<keyword evidence="2" id="KW-0731">Sigma factor</keyword>
<evidence type="ECO:0000256" key="1">
    <source>
        <dbReference type="ARBA" id="ARBA00023015"/>
    </source>
</evidence>
<dbReference type="AlphaFoldDB" id="Q1DD04"/>
<dbReference type="InterPro" id="IPR014284">
    <property type="entry name" value="RNA_pol_sigma-70_dom"/>
</dbReference>
<dbReference type="STRING" id="246197.MXAN_1210"/>
<dbReference type="InterPro" id="IPR013324">
    <property type="entry name" value="RNA_pol_sigma_r3/r4-like"/>
</dbReference>
<dbReference type="GO" id="GO:0006352">
    <property type="term" value="P:DNA-templated transcription initiation"/>
    <property type="evidence" value="ECO:0007669"/>
    <property type="project" value="InterPro"/>
</dbReference>
<dbReference type="eggNOG" id="COG1191">
    <property type="taxonomic scope" value="Bacteria"/>
</dbReference>
<keyword evidence="4" id="KW-0804">Transcription</keyword>
<dbReference type="NCBIfam" id="TIGR02937">
    <property type="entry name" value="sigma70-ECF"/>
    <property type="match status" value="1"/>
</dbReference>
<dbReference type="PANTHER" id="PTHR30385">
    <property type="entry name" value="SIGMA FACTOR F FLAGELLAR"/>
    <property type="match status" value="1"/>
</dbReference>
<dbReference type="Gene3D" id="1.10.10.10">
    <property type="entry name" value="Winged helix-like DNA-binding domain superfamily/Winged helix DNA-binding domain"/>
    <property type="match status" value="1"/>
</dbReference>
<dbReference type="Gene3D" id="1.10.1740.10">
    <property type="match status" value="1"/>
</dbReference>
<dbReference type="GO" id="GO:0016987">
    <property type="term" value="F:sigma factor activity"/>
    <property type="evidence" value="ECO:0007669"/>
    <property type="project" value="UniProtKB-KW"/>
</dbReference>
<evidence type="ECO:0000313" key="5">
    <source>
        <dbReference type="EMBL" id="ABF88674.1"/>
    </source>
</evidence>
<keyword evidence="6" id="KW-1185">Reference proteome</keyword>
<accession>Q1DD04</accession>
<dbReference type="InterPro" id="IPR013325">
    <property type="entry name" value="RNA_pol_sigma_r2"/>
</dbReference>
<dbReference type="SUPFAM" id="SSF88659">
    <property type="entry name" value="Sigma3 and sigma4 domains of RNA polymerase sigma factors"/>
    <property type="match status" value="1"/>
</dbReference>
<evidence type="ECO:0000256" key="2">
    <source>
        <dbReference type="ARBA" id="ARBA00023082"/>
    </source>
</evidence>
<dbReference type="Proteomes" id="UP000002402">
    <property type="component" value="Chromosome"/>
</dbReference>
<protein>
    <submittedName>
        <fullName evidence="5">RNA polymerase sigma-70 factor</fullName>
    </submittedName>
</protein>
<evidence type="ECO:0000256" key="3">
    <source>
        <dbReference type="ARBA" id="ARBA00023125"/>
    </source>
</evidence>